<feature type="transmembrane region" description="Helical" evidence="6">
    <location>
        <begin position="6"/>
        <end position="31"/>
    </location>
</feature>
<protein>
    <submittedName>
        <fullName evidence="7">MFS transporter</fullName>
    </submittedName>
</protein>
<reference evidence="7 8" key="1">
    <citation type="submission" date="2023-01" db="EMBL/GenBank/DDBJ databases">
        <title>Bacillus changyiensis sp. nov., isolated from a coastal deposit.</title>
        <authorList>
            <person name="Xiao G."/>
            <person name="Lai Q."/>
            <person name="Hu Z."/>
            <person name="Shao Z."/>
        </authorList>
    </citation>
    <scope>NUCLEOTIDE SEQUENCE [LARGE SCALE GENOMIC DNA]</scope>
    <source>
        <strain evidence="7 8">CLL-7-23</strain>
    </source>
</reference>
<organism evidence="7 8">
    <name type="scientific">Bacillus changyiensis</name>
    <dbReference type="NCBI Taxonomy" id="3004103"/>
    <lineage>
        <taxon>Bacteria</taxon>
        <taxon>Bacillati</taxon>
        <taxon>Bacillota</taxon>
        <taxon>Bacilli</taxon>
        <taxon>Bacillales</taxon>
        <taxon>Bacillaceae</taxon>
        <taxon>Bacillus</taxon>
    </lineage>
</organism>
<feature type="transmembrane region" description="Helical" evidence="6">
    <location>
        <begin position="250"/>
        <end position="270"/>
    </location>
</feature>
<sequence>MSRSYYVILISQSTTNLGFALYTMLVTLYVYSVTSSTAIASFITLISLLFRMIGSATLPLLSNRLSFRFLLITSQSVQLAFLLCLVWLFRQGYSDMLTIAFMFCIIAMISFFNGWFAPIKSTIIRSVVVENERAKANGLISVTDQTFQLIGWAFGGITLSFLGKDFTLWITISLVLVSLSCLFFLQIKQKQVALESPFNRLKKGWSTLFQHQDLKVLLVMDLIESWAGMIWTASVSLAYVSQVLHKEEAWWGYINGAYYLGTIIGGFIIFKVSDRLQKNLLFSMFLGAIAYGVFTVIYGLLSNPYLALIFVLLMGPAFVLRDLCQETFIQNRLDENMLADIMAARSTLIQLIYMLSIIGIGVITDVVGVRFVYVTCGILLLIAAFYGTFGRSPRQKESLGG</sequence>
<feature type="transmembrane region" description="Helical" evidence="6">
    <location>
        <begin position="343"/>
        <end position="364"/>
    </location>
</feature>
<comment type="subcellular location">
    <subcellularLocation>
        <location evidence="1">Cell membrane</location>
        <topology evidence="1">Multi-pass membrane protein</topology>
    </subcellularLocation>
</comment>
<dbReference type="Pfam" id="PF07690">
    <property type="entry name" value="MFS_1"/>
    <property type="match status" value="1"/>
</dbReference>
<evidence type="ECO:0000256" key="3">
    <source>
        <dbReference type="ARBA" id="ARBA00022692"/>
    </source>
</evidence>
<evidence type="ECO:0000313" key="7">
    <source>
        <dbReference type="EMBL" id="MDA7026391.1"/>
    </source>
</evidence>
<evidence type="ECO:0000313" key="8">
    <source>
        <dbReference type="Proteomes" id="UP001211894"/>
    </source>
</evidence>
<keyword evidence="2" id="KW-1003">Cell membrane</keyword>
<gene>
    <name evidence="7" type="ORF">PJ311_07135</name>
</gene>
<comment type="caution">
    <text evidence="7">The sequence shown here is derived from an EMBL/GenBank/DDBJ whole genome shotgun (WGS) entry which is preliminary data.</text>
</comment>
<dbReference type="Gene3D" id="1.20.1250.20">
    <property type="entry name" value="MFS general substrate transporter like domains"/>
    <property type="match status" value="1"/>
</dbReference>
<name>A0ABT4X4L6_9BACI</name>
<feature type="transmembrane region" description="Helical" evidence="6">
    <location>
        <begin position="38"/>
        <end position="61"/>
    </location>
</feature>
<dbReference type="CDD" id="cd06173">
    <property type="entry name" value="MFS_MefA_like"/>
    <property type="match status" value="1"/>
</dbReference>
<evidence type="ECO:0000256" key="1">
    <source>
        <dbReference type="ARBA" id="ARBA00004651"/>
    </source>
</evidence>
<dbReference type="SUPFAM" id="SSF103473">
    <property type="entry name" value="MFS general substrate transporter"/>
    <property type="match status" value="1"/>
</dbReference>
<dbReference type="PANTHER" id="PTHR23513:SF19">
    <property type="entry name" value="MAJOR FACILITATOR SUPERFAMILY (MFS) PROFILE DOMAIN-CONTAINING PROTEIN"/>
    <property type="match status" value="1"/>
</dbReference>
<keyword evidence="8" id="KW-1185">Reference proteome</keyword>
<keyword evidence="3 6" id="KW-0812">Transmembrane</keyword>
<dbReference type="RefSeq" id="WP_271340456.1">
    <property type="nucleotide sequence ID" value="NZ_JAQKAB010000004.1"/>
</dbReference>
<evidence type="ECO:0000256" key="2">
    <source>
        <dbReference type="ARBA" id="ARBA00022475"/>
    </source>
</evidence>
<feature type="transmembrane region" description="Helical" evidence="6">
    <location>
        <begin position="216"/>
        <end position="238"/>
    </location>
</feature>
<dbReference type="Proteomes" id="UP001211894">
    <property type="component" value="Unassembled WGS sequence"/>
</dbReference>
<dbReference type="EMBL" id="JAQKAB010000004">
    <property type="protein sequence ID" value="MDA7026391.1"/>
    <property type="molecule type" value="Genomic_DNA"/>
</dbReference>
<proteinExistence type="predicted"/>
<feature type="transmembrane region" description="Helical" evidence="6">
    <location>
        <begin position="305"/>
        <end position="323"/>
    </location>
</feature>
<feature type="transmembrane region" description="Helical" evidence="6">
    <location>
        <begin position="370"/>
        <end position="389"/>
    </location>
</feature>
<accession>A0ABT4X4L6</accession>
<evidence type="ECO:0000256" key="5">
    <source>
        <dbReference type="ARBA" id="ARBA00023136"/>
    </source>
</evidence>
<evidence type="ECO:0000256" key="4">
    <source>
        <dbReference type="ARBA" id="ARBA00022989"/>
    </source>
</evidence>
<dbReference type="InterPro" id="IPR011701">
    <property type="entry name" value="MFS"/>
</dbReference>
<feature type="transmembrane region" description="Helical" evidence="6">
    <location>
        <begin position="166"/>
        <end position="185"/>
    </location>
</feature>
<feature type="transmembrane region" description="Helical" evidence="6">
    <location>
        <begin position="67"/>
        <end position="89"/>
    </location>
</feature>
<keyword evidence="4 6" id="KW-1133">Transmembrane helix</keyword>
<dbReference type="PANTHER" id="PTHR23513">
    <property type="entry name" value="INTEGRAL MEMBRANE EFFLUX PROTEIN-RELATED"/>
    <property type="match status" value="1"/>
</dbReference>
<evidence type="ECO:0000256" key="6">
    <source>
        <dbReference type="SAM" id="Phobius"/>
    </source>
</evidence>
<feature type="transmembrane region" description="Helical" evidence="6">
    <location>
        <begin position="279"/>
        <end position="299"/>
    </location>
</feature>
<feature type="transmembrane region" description="Helical" evidence="6">
    <location>
        <begin position="96"/>
        <end position="116"/>
    </location>
</feature>
<keyword evidence="5 6" id="KW-0472">Membrane</keyword>
<dbReference type="InterPro" id="IPR036259">
    <property type="entry name" value="MFS_trans_sf"/>
</dbReference>